<evidence type="ECO:0000313" key="1">
    <source>
        <dbReference type="EMBL" id="OSD01493.1"/>
    </source>
</evidence>
<proteinExistence type="predicted"/>
<dbReference type="OrthoDB" id="2748248at2759"/>
<protein>
    <submittedName>
        <fullName evidence="1">Uncharacterized protein</fullName>
    </submittedName>
</protein>
<dbReference type="EMBL" id="KZ084111">
    <property type="protein sequence ID" value="OSD01493.1"/>
    <property type="molecule type" value="Genomic_DNA"/>
</dbReference>
<evidence type="ECO:0000313" key="2">
    <source>
        <dbReference type="Proteomes" id="UP000193067"/>
    </source>
</evidence>
<name>A0A1Y2ILI0_TRAC3</name>
<dbReference type="AlphaFoldDB" id="A0A1Y2ILI0"/>
<organism evidence="1 2">
    <name type="scientific">Trametes coccinea (strain BRFM310)</name>
    <name type="common">Pycnoporus coccineus</name>
    <dbReference type="NCBI Taxonomy" id="1353009"/>
    <lineage>
        <taxon>Eukaryota</taxon>
        <taxon>Fungi</taxon>
        <taxon>Dikarya</taxon>
        <taxon>Basidiomycota</taxon>
        <taxon>Agaricomycotina</taxon>
        <taxon>Agaricomycetes</taxon>
        <taxon>Polyporales</taxon>
        <taxon>Polyporaceae</taxon>
        <taxon>Trametes</taxon>
    </lineage>
</organism>
<keyword evidence="2" id="KW-1185">Reference proteome</keyword>
<gene>
    <name evidence="1" type="ORF">PYCCODRAFT_1468658</name>
</gene>
<dbReference type="Proteomes" id="UP000193067">
    <property type="component" value="Unassembled WGS sequence"/>
</dbReference>
<accession>A0A1Y2ILI0</accession>
<reference evidence="1 2" key="1">
    <citation type="journal article" date="2015" name="Biotechnol. Biofuels">
        <title>Enhanced degradation of softwood versus hardwood by the white-rot fungus Pycnoporus coccineus.</title>
        <authorList>
            <person name="Couturier M."/>
            <person name="Navarro D."/>
            <person name="Chevret D."/>
            <person name="Henrissat B."/>
            <person name="Piumi F."/>
            <person name="Ruiz-Duenas F.J."/>
            <person name="Martinez A.T."/>
            <person name="Grigoriev I.V."/>
            <person name="Riley R."/>
            <person name="Lipzen A."/>
            <person name="Berrin J.G."/>
            <person name="Master E.R."/>
            <person name="Rosso M.N."/>
        </authorList>
    </citation>
    <scope>NUCLEOTIDE SEQUENCE [LARGE SCALE GENOMIC DNA]</scope>
    <source>
        <strain evidence="1 2">BRFM310</strain>
    </source>
</reference>
<sequence length="280" mass="31189">MSLETVMLKSLRKLSLDGVRHDINAGYLQHLTYAQPTTLWASWSPIVDGWNLPPALVHAISLQGASELILEILQGGVRFTYRMDGIVRVVLRVDLPQTRYDIEDGFSAGFLAHLSACSSLITKLEIHSLRTTINTRYFGDARIKALLAVFKFPRLVSLVVRGQWRPTELIRELAHDGSEPMPGVPLCSDLCSLTIRWKIRCDSASTTMASFQACCTRIKDELEKRSRAAARGLELLDITCSETRILKREGGCDGSTQAIKEYLAALFEGLAERVRIKTLG</sequence>